<evidence type="ECO:0000313" key="2">
    <source>
        <dbReference type="EMBL" id="KAA0042514.1"/>
    </source>
</evidence>
<protein>
    <submittedName>
        <fullName evidence="2">Uncharacterized protein</fullName>
    </submittedName>
</protein>
<dbReference type="EMBL" id="SSTE01015921">
    <property type="protein sequence ID" value="KAA0042514.1"/>
    <property type="molecule type" value="Genomic_DNA"/>
</dbReference>
<evidence type="ECO:0000313" key="3">
    <source>
        <dbReference type="EMBL" id="TYK05917.1"/>
    </source>
</evidence>
<keyword evidence="1" id="KW-0472">Membrane</keyword>
<reference evidence="4 5" key="1">
    <citation type="submission" date="2019-08" db="EMBL/GenBank/DDBJ databases">
        <title>Draft genome sequences of two oriental melons (Cucumis melo L. var makuwa).</title>
        <authorList>
            <person name="Kwon S.-Y."/>
        </authorList>
    </citation>
    <scope>NUCLEOTIDE SEQUENCE [LARGE SCALE GENOMIC DNA]</scope>
    <source>
        <strain evidence="5">cv. Chang Bougi</strain>
        <strain evidence="4">cv. SW 3</strain>
        <tissue evidence="2">Leaf</tissue>
    </source>
</reference>
<keyword evidence="1" id="KW-1133">Transmembrane helix</keyword>
<feature type="transmembrane region" description="Helical" evidence="1">
    <location>
        <begin position="36"/>
        <end position="55"/>
    </location>
</feature>
<name>A0A5A7TGI5_CUCMM</name>
<accession>A0A5A7TGI5</accession>
<organism evidence="2 4">
    <name type="scientific">Cucumis melo var. makuwa</name>
    <name type="common">Oriental melon</name>
    <dbReference type="NCBI Taxonomy" id="1194695"/>
    <lineage>
        <taxon>Eukaryota</taxon>
        <taxon>Viridiplantae</taxon>
        <taxon>Streptophyta</taxon>
        <taxon>Embryophyta</taxon>
        <taxon>Tracheophyta</taxon>
        <taxon>Spermatophyta</taxon>
        <taxon>Magnoliopsida</taxon>
        <taxon>eudicotyledons</taxon>
        <taxon>Gunneridae</taxon>
        <taxon>Pentapetalae</taxon>
        <taxon>rosids</taxon>
        <taxon>fabids</taxon>
        <taxon>Cucurbitales</taxon>
        <taxon>Cucurbitaceae</taxon>
        <taxon>Benincaseae</taxon>
        <taxon>Cucumis</taxon>
    </lineage>
</organism>
<sequence length="131" mass="13895">MGYSRLPKSVVKSKDSPNAKGSIFFIHLLSICDLRLSFALIFSLLITLFSALLGARIPMHCNNLAVNRNTDDLILNLGSAAASIAAAAHPLSIASSAGNAAVAAPAPVEKKVEVMEEIEDDMVFACLIRDL</sequence>
<dbReference type="EMBL" id="SSTD01013643">
    <property type="protein sequence ID" value="TYK05917.1"/>
    <property type="molecule type" value="Genomic_DNA"/>
</dbReference>
<evidence type="ECO:0000313" key="4">
    <source>
        <dbReference type="Proteomes" id="UP000321393"/>
    </source>
</evidence>
<gene>
    <name evidence="3" type="ORF">E5676_scaffold376G00080</name>
    <name evidence="2" type="ORF">E6C27_scaffold44G00060</name>
</gene>
<proteinExistence type="predicted"/>
<comment type="caution">
    <text evidence="2">The sequence shown here is derived from an EMBL/GenBank/DDBJ whole genome shotgun (WGS) entry which is preliminary data.</text>
</comment>
<keyword evidence="1" id="KW-0812">Transmembrane</keyword>
<evidence type="ECO:0000313" key="5">
    <source>
        <dbReference type="Proteomes" id="UP000321947"/>
    </source>
</evidence>
<dbReference type="Proteomes" id="UP000321947">
    <property type="component" value="Unassembled WGS sequence"/>
</dbReference>
<dbReference type="AlphaFoldDB" id="A0A5A7TGI5"/>
<dbReference type="Proteomes" id="UP000321393">
    <property type="component" value="Unassembled WGS sequence"/>
</dbReference>
<evidence type="ECO:0000256" key="1">
    <source>
        <dbReference type="SAM" id="Phobius"/>
    </source>
</evidence>